<evidence type="ECO:0000256" key="4">
    <source>
        <dbReference type="ARBA" id="ARBA00022884"/>
    </source>
</evidence>
<comment type="caution">
    <text evidence="7">The sequence shown here is derived from an EMBL/GenBank/DDBJ whole genome shotgun (WGS) entry which is preliminary data.</text>
</comment>
<accession>A0A955ICU1</accession>
<protein>
    <recommendedName>
        <fullName evidence="6">Ribosomal RNA adenine methylase transferase N-terminal domain-containing protein</fullName>
    </recommendedName>
</protein>
<reference evidence="7" key="2">
    <citation type="journal article" date="2021" name="Microbiome">
        <title>Successional dynamics and alternative stable states in a saline activated sludge microbial community over 9 years.</title>
        <authorList>
            <person name="Wang Y."/>
            <person name="Ye J."/>
            <person name="Ju F."/>
            <person name="Liu L."/>
            <person name="Boyd J.A."/>
            <person name="Deng Y."/>
            <person name="Parks D.H."/>
            <person name="Jiang X."/>
            <person name="Yin X."/>
            <person name="Woodcroft B.J."/>
            <person name="Tyson G.W."/>
            <person name="Hugenholtz P."/>
            <person name="Polz M.F."/>
            <person name="Zhang T."/>
        </authorList>
    </citation>
    <scope>NUCLEOTIDE SEQUENCE</scope>
    <source>
        <strain evidence="7">HKST-UBA12</strain>
    </source>
</reference>
<evidence type="ECO:0000256" key="1">
    <source>
        <dbReference type="ARBA" id="ARBA00022603"/>
    </source>
</evidence>
<dbReference type="InterPro" id="IPR001737">
    <property type="entry name" value="KsgA/Erm"/>
</dbReference>
<name>A0A955ICU1_9BACT</name>
<sequence>LRWDLPLGEFKLVGNIPFAHTAEIMQKLVRHQSPPQESFLIMQWEAAQKFSGTPRETLFSLQWKPVFDIRIVQKIDKHNFAPVPRVDAALLQLSLRQSPLLSGSDLLNYRSFVERVFTGRQPTIEKELSKMYSSKLLRQLWKEFGPPLRRRKGELGIDEWITLWRLVCKCNHTA</sequence>
<dbReference type="InterPro" id="IPR023165">
    <property type="entry name" value="rRNA_Ade_diMease-like_C"/>
</dbReference>
<keyword evidence="2 5" id="KW-0808">Transferase</keyword>
<dbReference type="InterPro" id="IPR029063">
    <property type="entry name" value="SAM-dependent_MTases_sf"/>
</dbReference>
<evidence type="ECO:0000256" key="2">
    <source>
        <dbReference type="ARBA" id="ARBA00022679"/>
    </source>
</evidence>
<evidence type="ECO:0000256" key="3">
    <source>
        <dbReference type="ARBA" id="ARBA00022691"/>
    </source>
</evidence>
<dbReference type="GO" id="GO:0003723">
    <property type="term" value="F:RNA binding"/>
    <property type="evidence" value="ECO:0007669"/>
    <property type="project" value="UniProtKB-UniRule"/>
</dbReference>
<proteinExistence type="inferred from homology"/>
<evidence type="ECO:0000256" key="5">
    <source>
        <dbReference type="PROSITE-ProRule" id="PRU01026"/>
    </source>
</evidence>
<evidence type="ECO:0000313" key="7">
    <source>
        <dbReference type="EMBL" id="MCA9379003.1"/>
    </source>
</evidence>
<feature type="binding site" evidence="5">
    <location>
        <position position="1"/>
    </location>
    <ligand>
        <name>S-adenosyl-L-methionine</name>
        <dbReference type="ChEBI" id="CHEBI:59789"/>
    </ligand>
</feature>
<dbReference type="InterPro" id="IPR020598">
    <property type="entry name" value="rRNA_Ade_methylase_Trfase_N"/>
</dbReference>
<dbReference type="Gene3D" id="3.40.50.150">
    <property type="entry name" value="Vaccinia Virus protein VP39"/>
    <property type="match status" value="1"/>
</dbReference>
<feature type="binding site" evidence="5">
    <location>
        <position position="15"/>
    </location>
    <ligand>
        <name>S-adenosyl-L-methionine</name>
        <dbReference type="ChEBI" id="CHEBI:59789"/>
    </ligand>
</feature>
<dbReference type="AlphaFoldDB" id="A0A955ICU1"/>
<evidence type="ECO:0000259" key="6">
    <source>
        <dbReference type="SMART" id="SM00650"/>
    </source>
</evidence>
<dbReference type="Pfam" id="PF00398">
    <property type="entry name" value="RrnaAD"/>
    <property type="match status" value="1"/>
</dbReference>
<dbReference type="GO" id="GO:0000179">
    <property type="term" value="F:rRNA (adenine-N6,N6-)-dimethyltransferase activity"/>
    <property type="evidence" value="ECO:0007669"/>
    <property type="project" value="UniProtKB-UniRule"/>
</dbReference>
<keyword evidence="1 5" id="KW-0489">Methyltransferase</keyword>
<evidence type="ECO:0000313" key="8">
    <source>
        <dbReference type="Proteomes" id="UP000760819"/>
    </source>
</evidence>
<dbReference type="Proteomes" id="UP000760819">
    <property type="component" value="Unassembled WGS sequence"/>
</dbReference>
<comment type="caution">
    <text evidence="5">Lacks conserved residue(s) required for the propagation of feature annotation.</text>
</comment>
<organism evidence="7 8">
    <name type="scientific">Candidatus Dojkabacteria bacterium</name>
    <dbReference type="NCBI Taxonomy" id="2099670"/>
    <lineage>
        <taxon>Bacteria</taxon>
        <taxon>Candidatus Dojkabacteria</taxon>
    </lineage>
</organism>
<dbReference type="GO" id="GO:0005829">
    <property type="term" value="C:cytosol"/>
    <property type="evidence" value="ECO:0007669"/>
    <property type="project" value="TreeGrafter"/>
</dbReference>
<dbReference type="PANTHER" id="PTHR11727">
    <property type="entry name" value="DIMETHYLADENOSINE TRANSFERASE"/>
    <property type="match status" value="1"/>
</dbReference>
<feature type="domain" description="Ribosomal RNA adenine methylase transferase N-terminal" evidence="6">
    <location>
        <begin position="1"/>
        <end position="97"/>
    </location>
</feature>
<dbReference type="SUPFAM" id="SSF53335">
    <property type="entry name" value="S-adenosyl-L-methionine-dependent methyltransferases"/>
    <property type="match status" value="1"/>
</dbReference>
<keyword evidence="4 5" id="KW-0694">RNA-binding</keyword>
<gene>
    <name evidence="7" type="ORF">KC640_01110</name>
</gene>
<dbReference type="Gene3D" id="1.10.8.100">
    <property type="entry name" value="Ribosomal RNA adenine dimethylase-like, domain 2"/>
    <property type="match status" value="1"/>
</dbReference>
<feature type="non-terminal residue" evidence="7">
    <location>
        <position position="1"/>
    </location>
</feature>
<dbReference type="PANTHER" id="PTHR11727:SF7">
    <property type="entry name" value="DIMETHYLADENOSINE TRANSFERASE-RELATED"/>
    <property type="match status" value="1"/>
</dbReference>
<keyword evidence="3 5" id="KW-0949">S-adenosyl-L-methionine</keyword>
<comment type="similarity">
    <text evidence="5">Belongs to the class I-like SAM-binding methyltransferase superfamily. rRNA adenine N(6)-methyltransferase family.</text>
</comment>
<dbReference type="EMBL" id="JAGQLI010000057">
    <property type="protein sequence ID" value="MCA9379003.1"/>
    <property type="molecule type" value="Genomic_DNA"/>
</dbReference>
<dbReference type="PROSITE" id="PS51689">
    <property type="entry name" value="SAM_RNA_A_N6_MT"/>
    <property type="match status" value="1"/>
</dbReference>
<dbReference type="SMART" id="SM00650">
    <property type="entry name" value="rADc"/>
    <property type="match status" value="1"/>
</dbReference>
<reference evidence="7" key="1">
    <citation type="submission" date="2020-04" db="EMBL/GenBank/DDBJ databases">
        <authorList>
            <person name="Zhang T."/>
        </authorList>
    </citation>
    <scope>NUCLEOTIDE SEQUENCE</scope>
    <source>
        <strain evidence="7">HKST-UBA12</strain>
    </source>
</reference>